<dbReference type="InterPro" id="IPR029057">
    <property type="entry name" value="PRTase-like"/>
</dbReference>
<dbReference type="Pfam" id="PF00156">
    <property type="entry name" value="Pribosyltran"/>
    <property type="match status" value="1"/>
</dbReference>
<comment type="caution">
    <text evidence="3">The sequence shown here is derived from an EMBL/GenBank/DDBJ whole genome shotgun (WGS) entry which is preliminary data.</text>
</comment>
<accession>A0ABU1I8V0</accession>
<evidence type="ECO:0000313" key="4">
    <source>
        <dbReference type="Proteomes" id="UP001267710"/>
    </source>
</evidence>
<reference evidence="3 4" key="1">
    <citation type="submission" date="2023-08" db="EMBL/GenBank/DDBJ databases">
        <title>Functional and genomic diversity of the sorghum phyllosphere microbiome.</title>
        <authorList>
            <person name="Shade A."/>
        </authorList>
    </citation>
    <scope>NUCLEOTIDE SEQUENCE [LARGE SCALE GENOMIC DNA]</scope>
    <source>
        <strain evidence="3 4">SORGH_AS_0335</strain>
    </source>
</reference>
<evidence type="ECO:0000256" key="1">
    <source>
        <dbReference type="ARBA" id="ARBA00008007"/>
    </source>
</evidence>
<dbReference type="PANTHER" id="PTHR47505:SF1">
    <property type="entry name" value="DNA UTILIZATION PROTEIN YHGH"/>
    <property type="match status" value="1"/>
</dbReference>
<keyword evidence="4" id="KW-1185">Reference proteome</keyword>
<dbReference type="SUPFAM" id="SSF53271">
    <property type="entry name" value="PRTase-like"/>
    <property type="match status" value="1"/>
</dbReference>
<gene>
    <name evidence="3" type="ORF">QE399_000398</name>
</gene>
<evidence type="ECO:0000259" key="2">
    <source>
        <dbReference type="Pfam" id="PF00156"/>
    </source>
</evidence>
<dbReference type="InterPro" id="IPR051910">
    <property type="entry name" value="ComF/GntX_DNA_util-trans"/>
</dbReference>
<dbReference type="InterPro" id="IPR000836">
    <property type="entry name" value="PRTase_dom"/>
</dbReference>
<comment type="similarity">
    <text evidence="1">Belongs to the ComF/GntX family.</text>
</comment>
<dbReference type="Gene3D" id="3.40.50.2020">
    <property type="match status" value="1"/>
</dbReference>
<dbReference type="EMBL" id="JAVIZX010000001">
    <property type="protein sequence ID" value="MDR6212709.1"/>
    <property type="molecule type" value="Genomic_DNA"/>
</dbReference>
<dbReference type="CDD" id="cd06223">
    <property type="entry name" value="PRTases_typeI"/>
    <property type="match status" value="1"/>
</dbReference>
<proteinExistence type="inferred from homology"/>
<name>A0ABU1I8V0_9BURK</name>
<organism evidence="3 4">
    <name type="scientific">Paracidovorax wautersii</name>
    <dbReference type="NCBI Taxonomy" id="1177982"/>
    <lineage>
        <taxon>Bacteria</taxon>
        <taxon>Pseudomonadati</taxon>
        <taxon>Pseudomonadota</taxon>
        <taxon>Betaproteobacteria</taxon>
        <taxon>Burkholderiales</taxon>
        <taxon>Comamonadaceae</taxon>
        <taxon>Paracidovorax</taxon>
    </lineage>
</organism>
<dbReference type="PANTHER" id="PTHR47505">
    <property type="entry name" value="DNA UTILIZATION PROTEIN YHGH"/>
    <property type="match status" value="1"/>
</dbReference>
<sequence>MASESGREYIDPMLHNARAGIWRPWREWLASLPSQCAVCHAWPARRVCDDCVARFAAPCPRCATCALPVPAGLAQCGACVRHPPPIDACLAAVDYGYPWAQVLAGFKFQADPGWAGTLAGLLRQVPGVEPALAAADLLVPVPLSRERLRERGFNQALLLARALAPGKARARTLLRTRDTPAQHSLPRDRRLRNLRGAFAVEPALAPELAGRRIVLLDDVMTTGATVQAAARVLREAGAVHITALVVARTP</sequence>
<feature type="domain" description="Phosphoribosyltransferase" evidence="2">
    <location>
        <begin position="203"/>
        <end position="247"/>
    </location>
</feature>
<dbReference type="Proteomes" id="UP001267710">
    <property type="component" value="Unassembled WGS sequence"/>
</dbReference>
<protein>
    <submittedName>
        <fullName evidence="3">ComF family protein</fullName>
    </submittedName>
</protein>
<evidence type="ECO:0000313" key="3">
    <source>
        <dbReference type="EMBL" id="MDR6212709.1"/>
    </source>
</evidence>